<proteinExistence type="inferred from homology"/>
<comment type="similarity">
    <text evidence="1">Belongs to the virb1 family.</text>
</comment>
<protein>
    <submittedName>
        <fullName evidence="3">Lytic transglycosylase (Modular protein)</fullName>
    </submittedName>
</protein>
<name>A0A090EDQ0_MESPL</name>
<dbReference type="Gene3D" id="1.10.530.10">
    <property type="match status" value="1"/>
</dbReference>
<evidence type="ECO:0000256" key="1">
    <source>
        <dbReference type="ARBA" id="ARBA00009387"/>
    </source>
</evidence>
<organism evidence="3 4">
    <name type="scientific">Mesorhizobium plurifarium</name>
    <dbReference type="NCBI Taxonomy" id="69974"/>
    <lineage>
        <taxon>Bacteria</taxon>
        <taxon>Pseudomonadati</taxon>
        <taxon>Pseudomonadota</taxon>
        <taxon>Alphaproteobacteria</taxon>
        <taxon>Hyphomicrobiales</taxon>
        <taxon>Phyllobacteriaceae</taxon>
        <taxon>Mesorhizobium</taxon>
    </lineage>
</organism>
<reference evidence="4" key="1">
    <citation type="submission" date="2014-08" db="EMBL/GenBank/DDBJ databases">
        <authorList>
            <person name="Moulin L."/>
        </authorList>
    </citation>
    <scope>NUCLEOTIDE SEQUENCE [LARGE SCALE GENOMIC DNA]</scope>
</reference>
<dbReference type="Proteomes" id="UP000045285">
    <property type="component" value="Unassembled WGS sequence"/>
</dbReference>
<feature type="domain" description="Transglycosylase SLT" evidence="2">
    <location>
        <begin position="86"/>
        <end position="207"/>
    </location>
</feature>
<dbReference type="EMBL" id="CCMZ01000075">
    <property type="protein sequence ID" value="CDX28308.1"/>
    <property type="molecule type" value="Genomic_DNA"/>
</dbReference>
<evidence type="ECO:0000259" key="2">
    <source>
        <dbReference type="Pfam" id="PF01464"/>
    </source>
</evidence>
<dbReference type="Pfam" id="PF01464">
    <property type="entry name" value="SLT"/>
    <property type="match status" value="1"/>
</dbReference>
<evidence type="ECO:0000313" key="3">
    <source>
        <dbReference type="EMBL" id="CDX28308.1"/>
    </source>
</evidence>
<dbReference type="STRING" id="69974.MPLDJ20_60446"/>
<dbReference type="InterPro" id="IPR023346">
    <property type="entry name" value="Lysozyme-like_dom_sf"/>
</dbReference>
<dbReference type="SUPFAM" id="SSF53955">
    <property type="entry name" value="Lysozyme-like"/>
    <property type="match status" value="1"/>
</dbReference>
<sequence length="240" mass="25678">MRPAAPTQAAPCRCRQAATSLRSSPGTRAATARAATGNREGTMAMAHKNSVVPLRLFASALTTICISSFAVGAASAAANPCEPEILRAADRYGVPAGILYAVGLTETGKKGSLQPNALNIEGKAVFPRSRGEALATFENARREGKTLIDLGCMQINHRYHGAQFRSVEDMLDPHQNVDYAARFLASLHARHMTWSMAVARYHAGPDNDPAQKIYVCRVIANMVATGFGKWTSNASAFCNQ</sequence>
<evidence type="ECO:0000313" key="4">
    <source>
        <dbReference type="Proteomes" id="UP000045285"/>
    </source>
</evidence>
<gene>
    <name evidence="3" type="ORF">MPL3356_80189</name>
</gene>
<keyword evidence="4" id="KW-1185">Reference proteome</keyword>
<accession>A0A090EDQ0</accession>
<dbReference type="InterPro" id="IPR008258">
    <property type="entry name" value="Transglycosylase_SLT_dom_1"/>
</dbReference>
<dbReference type="AlphaFoldDB" id="A0A090EDQ0"/>